<dbReference type="PANTHER" id="PTHR43280:SF10">
    <property type="entry name" value="REGULATORY PROTEIN POCR"/>
    <property type="match status" value="1"/>
</dbReference>
<sequence>MYSPINRLYRSLQAEPGQMQSVDRNRDELQYIGSQVHEMLHTKHRLTGIIEGQQRQVEELFMIKLYQGEVKSQEIKERLGAFTDKEAWKHVCVMAVQIDSLKDTRYEEMDKDLLLFAINNIVGEIVPSFARLKPAVIHHTQVTLIGSTGLSEDSYKKRINDWAAEIRQKVEQFLELGVSVGISRFYPTVESAQIAYQDAMEALKYTIRTGPGSVIHIVDVEPEGTILSRFPDRIEQELLDAVKLADFAQVDILLEGYLKEIFQEKVGHREYFVPLTAFLLDLTRMAQNLGEPIKSLYDGEKSLIDQLYQLKTINEIGQWFRETLIYPMMELFEKKRKYQYAKISDQMLTMIHQEAETDLSLDLCATRLGYHPDYIRGVFRKEVGVNFSDYVSSFRLQQAKSMLVDTDLKIAEIAERLHYNNSQNFIRYFRKQEGITPGQYREKYLSRE</sequence>
<keyword evidence="6" id="KW-1185">Reference proteome</keyword>
<evidence type="ECO:0000259" key="4">
    <source>
        <dbReference type="PROSITE" id="PS01124"/>
    </source>
</evidence>
<evidence type="ECO:0000256" key="2">
    <source>
        <dbReference type="ARBA" id="ARBA00023125"/>
    </source>
</evidence>
<dbReference type="InterPro" id="IPR009057">
    <property type="entry name" value="Homeodomain-like_sf"/>
</dbReference>
<organism evidence="5 6">
    <name type="scientific">Paenibacillus qinlingensis</name>
    <dbReference type="NCBI Taxonomy" id="1837343"/>
    <lineage>
        <taxon>Bacteria</taxon>
        <taxon>Bacillati</taxon>
        <taxon>Bacillota</taxon>
        <taxon>Bacilli</taxon>
        <taxon>Bacillales</taxon>
        <taxon>Paenibacillaceae</taxon>
        <taxon>Paenibacillus</taxon>
    </lineage>
</organism>
<dbReference type="Pfam" id="PF17853">
    <property type="entry name" value="GGDEF_2"/>
    <property type="match status" value="1"/>
</dbReference>
<keyword evidence="1" id="KW-0805">Transcription regulation</keyword>
<dbReference type="RefSeq" id="WP_310499697.1">
    <property type="nucleotide sequence ID" value="NZ_JAVDSB010000005.1"/>
</dbReference>
<accession>A0ABU1NXE8</accession>
<protein>
    <submittedName>
        <fullName evidence="5">AraC-like DNA-binding protein</fullName>
    </submittedName>
</protein>
<proteinExistence type="predicted"/>
<gene>
    <name evidence="5" type="ORF">J2736_003347</name>
</gene>
<dbReference type="InterPro" id="IPR020449">
    <property type="entry name" value="Tscrpt_reg_AraC-type_HTH"/>
</dbReference>
<dbReference type="Pfam" id="PF12833">
    <property type="entry name" value="HTH_18"/>
    <property type="match status" value="1"/>
</dbReference>
<dbReference type="SMART" id="SM00342">
    <property type="entry name" value="HTH_ARAC"/>
    <property type="match status" value="1"/>
</dbReference>
<dbReference type="SUPFAM" id="SSF46689">
    <property type="entry name" value="Homeodomain-like"/>
    <property type="match status" value="1"/>
</dbReference>
<dbReference type="InterPro" id="IPR041522">
    <property type="entry name" value="CdaR_GGDEF"/>
</dbReference>
<keyword evidence="2" id="KW-0238">DNA-binding</keyword>
<evidence type="ECO:0000313" key="5">
    <source>
        <dbReference type="EMBL" id="MDR6552145.1"/>
    </source>
</evidence>
<reference evidence="5 6" key="1">
    <citation type="submission" date="2023-07" db="EMBL/GenBank/DDBJ databases">
        <title>Sorghum-associated microbial communities from plants grown in Nebraska, USA.</title>
        <authorList>
            <person name="Schachtman D."/>
        </authorList>
    </citation>
    <scope>NUCLEOTIDE SEQUENCE [LARGE SCALE GENOMIC DNA]</scope>
    <source>
        <strain evidence="5 6">CC258</strain>
    </source>
</reference>
<evidence type="ECO:0000313" key="6">
    <source>
        <dbReference type="Proteomes" id="UP001267290"/>
    </source>
</evidence>
<dbReference type="PROSITE" id="PS01124">
    <property type="entry name" value="HTH_ARAC_FAMILY_2"/>
    <property type="match status" value="1"/>
</dbReference>
<evidence type="ECO:0000256" key="3">
    <source>
        <dbReference type="ARBA" id="ARBA00023163"/>
    </source>
</evidence>
<dbReference type="EMBL" id="JAVDSB010000005">
    <property type="protein sequence ID" value="MDR6552145.1"/>
    <property type="molecule type" value="Genomic_DNA"/>
</dbReference>
<dbReference type="Proteomes" id="UP001267290">
    <property type="component" value="Unassembled WGS sequence"/>
</dbReference>
<dbReference type="Gene3D" id="1.10.10.60">
    <property type="entry name" value="Homeodomain-like"/>
    <property type="match status" value="2"/>
</dbReference>
<dbReference type="PRINTS" id="PR00032">
    <property type="entry name" value="HTHARAC"/>
</dbReference>
<dbReference type="InterPro" id="IPR018060">
    <property type="entry name" value="HTH_AraC"/>
</dbReference>
<name>A0ABU1NXE8_9BACL</name>
<dbReference type="PANTHER" id="PTHR43280">
    <property type="entry name" value="ARAC-FAMILY TRANSCRIPTIONAL REGULATOR"/>
    <property type="match status" value="1"/>
</dbReference>
<comment type="caution">
    <text evidence="5">The sequence shown here is derived from an EMBL/GenBank/DDBJ whole genome shotgun (WGS) entry which is preliminary data.</text>
</comment>
<feature type="domain" description="HTH araC/xylS-type" evidence="4">
    <location>
        <begin position="345"/>
        <end position="443"/>
    </location>
</feature>
<evidence type="ECO:0000256" key="1">
    <source>
        <dbReference type="ARBA" id="ARBA00023015"/>
    </source>
</evidence>
<keyword evidence="3" id="KW-0804">Transcription</keyword>